<feature type="transmembrane region" description="Helical" evidence="6">
    <location>
        <begin position="67"/>
        <end position="85"/>
    </location>
</feature>
<dbReference type="Proteomes" id="UP000677228">
    <property type="component" value="Unassembled WGS sequence"/>
</dbReference>
<evidence type="ECO:0000256" key="6">
    <source>
        <dbReference type="SAM" id="Phobius"/>
    </source>
</evidence>
<evidence type="ECO:0000313" key="8">
    <source>
        <dbReference type="EMBL" id="CAF1032513.1"/>
    </source>
</evidence>
<feature type="transmembrane region" description="Helical" evidence="6">
    <location>
        <begin position="516"/>
        <end position="544"/>
    </location>
</feature>
<keyword evidence="2" id="KW-1003">Cell membrane</keyword>
<accession>A0A8S2E1I2</accession>
<evidence type="ECO:0000256" key="1">
    <source>
        <dbReference type="ARBA" id="ARBA00004651"/>
    </source>
</evidence>
<gene>
    <name evidence="8" type="ORF">OVA965_LOCUS16064</name>
    <name evidence="9" type="ORF">TMI583_LOCUS16071</name>
</gene>
<comment type="caution">
    <text evidence="8">The sequence shown here is derived from an EMBL/GenBank/DDBJ whole genome shotgun (WGS) entry which is preliminary data.</text>
</comment>
<dbReference type="AlphaFoldDB" id="A0A8S2E1I2"/>
<evidence type="ECO:0000256" key="4">
    <source>
        <dbReference type="ARBA" id="ARBA00022989"/>
    </source>
</evidence>
<comment type="subcellular location">
    <subcellularLocation>
        <location evidence="1">Cell membrane</location>
        <topology evidence="1">Multi-pass membrane protein</topology>
    </subcellularLocation>
</comment>
<evidence type="ECO:0000313" key="10">
    <source>
        <dbReference type="Proteomes" id="UP000677228"/>
    </source>
</evidence>
<evidence type="ECO:0000256" key="5">
    <source>
        <dbReference type="ARBA" id="ARBA00023136"/>
    </source>
</evidence>
<proteinExistence type="predicted"/>
<dbReference type="GO" id="GO:0005886">
    <property type="term" value="C:plasma membrane"/>
    <property type="evidence" value="ECO:0007669"/>
    <property type="project" value="UniProtKB-SubCell"/>
</dbReference>
<feature type="domain" description="Integral membrane bound transporter" evidence="7">
    <location>
        <begin position="481"/>
        <end position="597"/>
    </location>
</feature>
<feature type="transmembrane region" description="Helical" evidence="6">
    <location>
        <begin position="581"/>
        <end position="602"/>
    </location>
</feature>
<evidence type="ECO:0000256" key="3">
    <source>
        <dbReference type="ARBA" id="ARBA00022692"/>
    </source>
</evidence>
<keyword evidence="4 6" id="KW-1133">Transmembrane helix</keyword>
<evidence type="ECO:0000256" key="2">
    <source>
        <dbReference type="ARBA" id="ARBA00022475"/>
    </source>
</evidence>
<feature type="transmembrane region" description="Helical" evidence="6">
    <location>
        <begin position="90"/>
        <end position="106"/>
    </location>
</feature>
<dbReference type="Proteomes" id="UP000682733">
    <property type="component" value="Unassembled WGS sequence"/>
</dbReference>
<dbReference type="Pfam" id="PF13515">
    <property type="entry name" value="FUSC_2"/>
    <property type="match status" value="1"/>
</dbReference>
<feature type="transmembrane region" description="Helical" evidence="6">
    <location>
        <begin position="12"/>
        <end position="31"/>
    </location>
</feature>
<keyword evidence="5 6" id="KW-0472">Membrane</keyword>
<keyword evidence="3 6" id="KW-0812">Transmembrane</keyword>
<dbReference type="InterPro" id="IPR049453">
    <property type="entry name" value="Memb_transporter_dom"/>
</dbReference>
<dbReference type="PANTHER" id="PTHR30509:SF9">
    <property type="entry name" value="MULTIDRUG RESISTANCE PROTEIN MDTO"/>
    <property type="match status" value="1"/>
</dbReference>
<name>A0A8S2E1I2_9BILA</name>
<dbReference type="EMBL" id="CAJNOK010007375">
    <property type="protein sequence ID" value="CAF1032513.1"/>
    <property type="molecule type" value="Genomic_DNA"/>
</dbReference>
<sequence>MYHPLIPSFPAKLIMVLRSLIAIGCCAAFTLTPRTSKSLYGELLIGVTIISSLQFTIGATIQSATRLFIAGALATVYCLFIINVLPRTTFNAVGATTLLVLLIVYTDLPIQIRRFTIVATCIVLLQWYNPKKPINNSFVLQIWASLSIGCGMAICTSLIPLPVPATANRELSTRLLYVAKQIRHELTTILLSINHINTSSSDSSFSSMYSSVENIPLLKVDINDLHTIVKDELPHMQRTLTELKWEPYYILSSICSILFCKCRKQQQISLELRMKTWVSGFVSLHRTISGMLALDYLDHHHYTFPPSLIESISTLIDTTFNFLDATLPYTATINYFKNTCDERRIKECRAELDQALERFCQNYDKQLRLISQDNPSDSSLIQMNTFLLLILRLVYVIISSAELTNTPGAKVLIDDKSDDVKKEKCCTIVNIKKQFENIINYIGLKPSTGKMLRAVKTSFAVLCTAVITIALRNRLNAYGWVHWAPMTTALIAETSEGGALRTSYHRLMGVLLGSTYAYIIVIVTQDLIAIGILISLFVGLMFYVRCEADKAYFANVCAQSASVITFISSNNGGPQSQKAPLARTSLTFIGIFIYILVSNLVLPRTARSLTKKRLAKMIKTVCDALKFTTDEFCAFVENAASNEQEQKFDIMLSLTTTEKQLETFPSLLREANNEPDLWRISFNQLSGHYAEIGRSLQIVVSCIRYIHRCTTILKAESNLIKVKQRRMSLQQIQNKHIQAVGLDIPLTIFGSSAEQTGITDLVVSYKPVLVYIRQLDQNVELVLQLAHRSLKHHTASLQFNQDTKEPAEIEPLESDKINHHFKRFASKLPDAVDTTVTSLEQFLRANNQFIKTHVAAAGSTTATTFSIGDTLSFYSMSYAFKELVEASTNLAKATRRIKHIYNRTLTQNYTV</sequence>
<protein>
    <recommendedName>
        <fullName evidence="7">Integral membrane bound transporter domain-containing protein</fullName>
    </recommendedName>
</protein>
<evidence type="ECO:0000259" key="7">
    <source>
        <dbReference type="Pfam" id="PF13515"/>
    </source>
</evidence>
<dbReference type="PANTHER" id="PTHR30509">
    <property type="entry name" value="P-HYDROXYBENZOIC ACID EFFLUX PUMP SUBUNIT-RELATED"/>
    <property type="match status" value="1"/>
</dbReference>
<dbReference type="EMBL" id="CAJOBA010007384">
    <property type="protein sequence ID" value="CAF3800759.1"/>
    <property type="molecule type" value="Genomic_DNA"/>
</dbReference>
<reference evidence="8" key="1">
    <citation type="submission" date="2021-02" db="EMBL/GenBank/DDBJ databases">
        <authorList>
            <person name="Nowell W R."/>
        </authorList>
    </citation>
    <scope>NUCLEOTIDE SEQUENCE</scope>
</reference>
<organism evidence="8 10">
    <name type="scientific">Didymodactylos carnosus</name>
    <dbReference type="NCBI Taxonomy" id="1234261"/>
    <lineage>
        <taxon>Eukaryota</taxon>
        <taxon>Metazoa</taxon>
        <taxon>Spiralia</taxon>
        <taxon>Gnathifera</taxon>
        <taxon>Rotifera</taxon>
        <taxon>Eurotatoria</taxon>
        <taxon>Bdelloidea</taxon>
        <taxon>Philodinida</taxon>
        <taxon>Philodinidae</taxon>
        <taxon>Didymodactylos</taxon>
    </lineage>
</organism>
<feature type="transmembrane region" description="Helical" evidence="6">
    <location>
        <begin position="551"/>
        <end position="569"/>
    </location>
</feature>
<feature type="transmembrane region" description="Helical" evidence="6">
    <location>
        <begin position="43"/>
        <end position="61"/>
    </location>
</feature>
<evidence type="ECO:0000313" key="9">
    <source>
        <dbReference type="EMBL" id="CAF3800759.1"/>
    </source>
</evidence>